<reference evidence="2 3" key="1">
    <citation type="submission" date="2017-06" db="EMBL/GenBank/DDBJ databases">
        <authorList>
            <person name="Kim H.J."/>
            <person name="Triplett B.A."/>
        </authorList>
    </citation>
    <scope>NUCLEOTIDE SEQUENCE [LARGE SCALE GENOMIC DNA]</scope>
    <source>
        <strain evidence="2 3">CGMCC 4.2132</strain>
    </source>
</reference>
<dbReference type="EMBL" id="FZOD01000003">
    <property type="protein sequence ID" value="SNS06259.1"/>
    <property type="molecule type" value="Genomic_DNA"/>
</dbReference>
<dbReference type="InterPro" id="IPR016181">
    <property type="entry name" value="Acyl_CoA_acyltransferase"/>
</dbReference>
<protein>
    <submittedName>
        <fullName evidence="2">Acetyltransferase involved in cellulose biosynthesis, CelD/BcsL family</fullName>
    </submittedName>
</protein>
<dbReference type="Proteomes" id="UP000198282">
    <property type="component" value="Unassembled WGS sequence"/>
</dbReference>
<feature type="domain" description="BioF2-like acetyltransferase" evidence="1">
    <location>
        <begin position="153"/>
        <end position="296"/>
    </location>
</feature>
<dbReference type="InterPro" id="IPR038740">
    <property type="entry name" value="BioF2-like_GNAT_dom"/>
</dbReference>
<dbReference type="Gene3D" id="3.40.630.30">
    <property type="match status" value="1"/>
</dbReference>
<keyword evidence="2" id="KW-0808">Transferase</keyword>
<dbReference type="GO" id="GO:0016740">
    <property type="term" value="F:transferase activity"/>
    <property type="evidence" value="ECO:0007669"/>
    <property type="project" value="UniProtKB-KW"/>
</dbReference>
<evidence type="ECO:0000313" key="2">
    <source>
        <dbReference type="EMBL" id="SNS06259.1"/>
    </source>
</evidence>
<organism evidence="2 3">
    <name type="scientific">Streptosporangium subroseum</name>
    <dbReference type="NCBI Taxonomy" id="106412"/>
    <lineage>
        <taxon>Bacteria</taxon>
        <taxon>Bacillati</taxon>
        <taxon>Actinomycetota</taxon>
        <taxon>Actinomycetes</taxon>
        <taxon>Streptosporangiales</taxon>
        <taxon>Streptosporangiaceae</taxon>
        <taxon>Streptosporangium</taxon>
    </lineage>
</organism>
<dbReference type="OrthoDB" id="4700839at2"/>
<dbReference type="SUPFAM" id="SSF55729">
    <property type="entry name" value="Acyl-CoA N-acyltransferases (Nat)"/>
    <property type="match status" value="1"/>
</dbReference>
<keyword evidence="3" id="KW-1185">Reference proteome</keyword>
<dbReference type="AlphaFoldDB" id="A0A239BEU9"/>
<proteinExistence type="predicted"/>
<name>A0A239BEU9_9ACTN</name>
<dbReference type="RefSeq" id="WP_089205863.1">
    <property type="nucleotide sequence ID" value="NZ_FZOD01000003.1"/>
</dbReference>
<sequence>MRISIVRPRDLGTSDLDQWRVLQGADPAFDSPFLSPEFTIAVGALQDRVRVAVLHDGPDVVGFLPFERHPMGIGMPVAAGLTDAQGLVHAKDLEIDPHQLIKACDLAVFEFDHLIPGQPLLQPGHTRHPSPIIDLRDGYASYIETIKLKSGKTYRSTAYKTRKLQRDVGAIHHDYATTDLAPLHTLLGWKTDQYRRTGRTDRFARPWIVELVERLLATDTEHFGGVLDMLYVDGEPVAGHFGVRTGTTLAGWFPAYDTSYAKYSPGLIHHLAMAERAAAAGIQIIDMGRGEKEYKEKLKNGEYEVAEGRIARPSAGAGVHWMLRVPARKARGTVLSNPALRNTADRVLKTFGRLRTSIQSP</sequence>
<evidence type="ECO:0000259" key="1">
    <source>
        <dbReference type="Pfam" id="PF13480"/>
    </source>
</evidence>
<accession>A0A239BEU9</accession>
<evidence type="ECO:0000313" key="3">
    <source>
        <dbReference type="Proteomes" id="UP000198282"/>
    </source>
</evidence>
<gene>
    <name evidence="2" type="ORF">SAMN05216276_1003153</name>
</gene>
<dbReference type="Pfam" id="PF13480">
    <property type="entry name" value="Acetyltransf_6"/>
    <property type="match status" value="1"/>
</dbReference>